<keyword evidence="6" id="KW-0378">Hydrolase</keyword>
<proteinExistence type="inferred from homology"/>
<feature type="non-terminal residue" evidence="9">
    <location>
        <position position="1"/>
    </location>
</feature>
<dbReference type="OMA" id="ITACIPE"/>
<protein>
    <submittedName>
        <fullName evidence="9">PREDICTED: putative nuclease HARBI1</fullName>
    </submittedName>
</protein>
<evidence type="ECO:0000256" key="7">
    <source>
        <dbReference type="ARBA" id="ARBA00023242"/>
    </source>
</evidence>
<dbReference type="EMBL" id="CABIKO010001547">
    <property type="protein sequence ID" value="VVA41809.1"/>
    <property type="molecule type" value="Genomic_DNA"/>
</dbReference>
<keyword evidence="4" id="KW-0540">Nuclease</keyword>
<dbReference type="GO" id="GO:0016787">
    <property type="term" value="F:hydrolase activity"/>
    <property type="evidence" value="ECO:0007669"/>
    <property type="project" value="UniProtKB-KW"/>
</dbReference>
<evidence type="ECO:0000256" key="5">
    <source>
        <dbReference type="ARBA" id="ARBA00022723"/>
    </source>
</evidence>
<feature type="domain" description="DDE Tnp4" evidence="8">
    <location>
        <begin position="6"/>
        <end position="62"/>
    </location>
</feature>
<dbReference type="GO" id="GO:0004518">
    <property type="term" value="F:nuclease activity"/>
    <property type="evidence" value="ECO:0007669"/>
    <property type="project" value="UniProtKB-KW"/>
</dbReference>
<keyword evidence="7" id="KW-0539">Nucleus</keyword>
<evidence type="ECO:0000256" key="1">
    <source>
        <dbReference type="ARBA" id="ARBA00001968"/>
    </source>
</evidence>
<dbReference type="GO" id="GO:0046872">
    <property type="term" value="F:metal ion binding"/>
    <property type="evidence" value="ECO:0007669"/>
    <property type="project" value="UniProtKB-KW"/>
</dbReference>
<evidence type="ECO:0000256" key="2">
    <source>
        <dbReference type="ARBA" id="ARBA00004123"/>
    </source>
</evidence>
<evidence type="ECO:0000256" key="3">
    <source>
        <dbReference type="ARBA" id="ARBA00006958"/>
    </source>
</evidence>
<dbReference type="PANTHER" id="PTHR22930:SF221">
    <property type="entry name" value="NUCLEASE HARBI1"/>
    <property type="match status" value="1"/>
</dbReference>
<accession>A0A5E4GPM7</accession>
<evidence type="ECO:0000259" key="8">
    <source>
        <dbReference type="Pfam" id="PF13359"/>
    </source>
</evidence>
<evidence type="ECO:0000256" key="4">
    <source>
        <dbReference type="ARBA" id="ARBA00022722"/>
    </source>
</evidence>
<dbReference type="PANTHER" id="PTHR22930">
    <property type="match status" value="1"/>
</dbReference>
<dbReference type="Pfam" id="PF13359">
    <property type="entry name" value="DDE_Tnp_4"/>
    <property type="match status" value="1"/>
</dbReference>
<gene>
    <name evidence="9" type="ORF">ALMOND_2B026689</name>
</gene>
<dbReference type="AlphaFoldDB" id="A0A5E4GPM7"/>
<feature type="non-terminal residue" evidence="9">
    <location>
        <position position="77"/>
    </location>
</feature>
<keyword evidence="5" id="KW-0479">Metal-binding</keyword>
<evidence type="ECO:0000256" key="6">
    <source>
        <dbReference type="ARBA" id="ARBA00022801"/>
    </source>
</evidence>
<comment type="cofactor">
    <cofactor evidence="1">
        <name>a divalent metal cation</name>
        <dbReference type="ChEBI" id="CHEBI:60240"/>
    </cofactor>
</comment>
<evidence type="ECO:0000313" key="9">
    <source>
        <dbReference type="EMBL" id="VVA41809.1"/>
    </source>
</evidence>
<dbReference type="Gramene" id="VVA41809">
    <property type="protein sequence ID" value="VVA41809"/>
    <property type="gene ID" value="Prudul26B026689"/>
</dbReference>
<evidence type="ECO:0000313" key="10">
    <source>
        <dbReference type="Proteomes" id="UP000327085"/>
    </source>
</evidence>
<name>A0A5E4GPM7_PRUDU</name>
<dbReference type="GO" id="GO:0005634">
    <property type="term" value="C:nucleus"/>
    <property type="evidence" value="ECO:0007669"/>
    <property type="project" value="UniProtKB-SubCell"/>
</dbReference>
<dbReference type="InterPro" id="IPR045249">
    <property type="entry name" value="HARBI1-like"/>
</dbReference>
<dbReference type="InParanoid" id="A0A5E4GPM7"/>
<organism evidence="9 10">
    <name type="scientific">Prunus dulcis</name>
    <name type="common">Almond</name>
    <name type="synonym">Amygdalus dulcis</name>
    <dbReference type="NCBI Taxonomy" id="3755"/>
    <lineage>
        <taxon>Eukaryota</taxon>
        <taxon>Viridiplantae</taxon>
        <taxon>Streptophyta</taxon>
        <taxon>Embryophyta</taxon>
        <taxon>Tracheophyta</taxon>
        <taxon>Spermatophyta</taxon>
        <taxon>Magnoliopsida</taxon>
        <taxon>eudicotyledons</taxon>
        <taxon>Gunneridae</taxon>
        <taxon>Pentapetalae</taxon>
        <taxon>rosids</taxon>
        <taxon>fabids</taxon>
        <taxon>Rosales</taxon>
        <taxon>Rosaceae</taxon>
        <taxon>Amygdaloideae</taxon>
        <taxon>Amygdaleae</taxon>
        <taxon>Prunus</taxon>
    </lineage>
</organism>
<comment type="similarity">
    <text evidence="3">Belongs to the HARBI1 family.</text>
</comment>
<dbReference type="Proteomes" id="UP000327085">
    <property type="component" value="Unassembled WGS sequence"/>
</dbReference>
<reference evidence="10" key="1">
    <citation type="journal article" date="2020" name="Plant J.">
        <title>Transposons played a major role in the diversification between the closely related almond and peach genomes: results from the almond genome sequence.</title>
        <authorList>
            <person name="Alioto T."/>
            <person name="Alexiou K.G."/>
            <person name="Bardil A."/>
            <person name="Barteri F."/>
            <person name="Castanera R."/>
            <person name="Cruz F."/>
            <person name="Dhingra A."/>
            <person name="Duval H."/>
            <person name="Fernandez I Marti A."/>
            <person name="Frias L."/>
            <person name="Galan B."/>
            <person name="Garcia J.L."/>
            <person name="Howad W."/>
            <person name="Gomez-Garrido J."/>
            <person name="Gut M."/>
            <person name="Julca I."/>
            <person name="Morata J."/>
            <person name="Puigdomenech P."/>
            <person name="Ribeca P."/>
            <person name="Rubio Cabetas M.J."/>
            <person name="Vlasova A."/>
            <person name="Wirthensohn M."/>
            <person name="Garcia-Mas J."/>
            <person name="Gabaldon T."/>
            <person name="Casacuberta J.M."/>
            <person name="Arus P."/>
        </authorList>
    </citation>
    <scope>NUCLEOTIDE SEQUENCE [LARGE SCALE GENOMIC DNA]</scope>
    <source>
        <strain evidence="10">cv. Texas</strain>
    </source>
</reference>
<dbReference type="InterPro" id="IPR027806">
    <property type="entry name" value="HARBI1_dom"/>
</dbReference>
<sequence length="77" mass="8409">DCIFTIDGVHVKAAIPPEDQVPYIGRKGILTQNIMAACNFDMQFIFACAGCKGTAHDTRVFLSALRNNALNFPKPPN</sequence>
<comment type="subcellular location">
    <subcellularLocation>
        <location evidence="2">Nucleus</location>
    </subcellularLocation>
</comment>